<organism evidence="2 3">
    <name type="scientific">Panagrolaimus davidi</name>
    <dbReference type="NCBI Taxonomy" id="227884"/>
    <lineage>
        <taxon>Eukaryota</taxon>
        <taxon>Metazoa</taxon>
        <taxon>Ecdysozoa</taxon>
        <taxon>Nematoda</taxon>
        <taxon>Chromadorea</taxon>
        <taxon>Rhabditida</taxon>
        <taxon>Tylenchina</taxon>
        <taxon>Panagrolaimomorpha</taxon>
        <taxon>Panagrolaimoidea</taxon>
        <taxon>Panagrolaimidae</taxon>
        <taxon>Panagrolaimus</taxon>
    </lineage>
</organism>
<name>A0A914QID9_9BILA</name>
<keyword evidence="2" id="KW-1185">Reference proteome</keyword>
<reference evidence="3" key="1">
    <citation type="submission" date="2022-11" db="UniProtKB">
        <authorList>
            <consortium name="WormBaseParasite"/>
        </authorList>
    </citation>
    <scope>IDENTIFICATION</scope>
</reference>
<feature type="region of interest" description="Disordered" evidence="1">
    <location>
        <begin position="1"/>
        <end position="21"/>
    </location>
</feature>
<dbReference type="WBParaSite" id="PDA_v2.g3236.t1">
    <property type="protein sequence ID" value="PDA_v2.g3236.t1"/>
    <property type="gene ID" value="PDA_v2.g3236"/>
</dbReference>
<dbReference type="SUPFAM" id="SSF52047">
    <property type="entry name" value="RNI-like"/>
    <property type="match status" value="1"/>
</dbReference>
<dbReference type="Proteomes" id="UP000887578">
    <property type="component" value="Unplaced"/>
</dbReference>
<evidence type="ECO:0000313" key="3">
    <source>
        <dbReference type="WBParaSite" id="PDA_v2.g3236.t1"/>
    </source>
</evidence>
<proteinExistence type="predicted"/>
<accession>A0A914QID9</accession>
<evidence type="ECO:0000256" key="1">
    <source>
        <dbReference type="SAM" id="MobiDB-lite"/>
    </source>
</evidence>
<feature type="compositionally biased region" description="Acidic residues" evidence="1">
    <location>
        <begin position="12"/>
        <end position="21"/>
    </location>
</feature>
<evidence type="ECO:0000313" key="2">
    <source>
        <dbReference type="Proteomes" id="UP000887578"/>
    </source>
</evidence>
<sequence>MEEAEYQYFTPEEADDTQSSDEEDLIPFDKSICRRFYDTYEAYQEFALPGPIVRYVLENAGHQVLRKLFASCKYFFAKQQTPICYGFRTGQREIYKDESLTLNRHSKKESFPKNIYITGYINCRLNVLPKFYRCEAKFIDIHSCGHLSFDELKSLIGHGGVVKLKIGGCKLKDEKNECVALETIMEFLPNIVDLDLNNVKITEKTTYALTKIKFNSKFESIFIYLISGEPFKAEEFSKFLIVNKSDQYFHCELTFCKKFNADFVQNLEKFMEEGPTSDYDYFKVNVDSDLEESGDEFETDSD</sequence>
<dbReference type="AlphaFoldDB" id="A0A914QID9"/>
<protein>
    <submittedName>
        <fullName evidence="3">Uncharacterized protein</fullName>
    </submittedName>
</protein>